<dbReference type="InterPro" id="IPR011032">
    <property type="entry name" value="GroES-like_sf"/>
</dbReference>
<evidence type="ECO:0000259" key="9">
    <source>
        <dbReference type="Pfam" id="PF00107"/>
    </source>
</evidence>
<dbReference type="AlphaFoldDB" id="A0AAE1ISP7"/>
<dbReference type="Gene3D" id="3.40.50.720">
    <property type="entry name" value="NAD(P)-binding Rossmann-like Domain"/>
    <property type="match status" value="1"/>
</dbReference>
<evidence type="ECO:0000256" key="7">
    <source>
        <dbReference type="ARBA" id="ARBA00060764"/>
    </source>
</evidence>
<sequence length="375" mass="40301">MSNSSSQVITCKGAVCWGIGEGVKVEDIQVDPPKATEVRVKMLCASVCHTDIFATQGYIHANYPQVLGHEGIGVVESKGEEVKNVEVGDVVIPLYISECGECEVCIKGKTNLCMKYPIRLSGLMPDDTSRITVRGHKAYHLMSCATWCEYMVVDANYILKVDPAIDAAHGSFISCGFSTGFGAAWKEAMVEQGSSVAIFGLGTVGLGAVSAAKLMGATKIIGIDINEKKREKGEAFGMTDFINPDKLSDKPLSQQVKELSGEMGVDYSIECTGVPSLLNEAMESTKVGVGKTVVVGAGAESVQLSYATILYGRTLKGSVFGGIKPISDLPFIAHKCHTKEIPVDELLTHEILLEDISKAFELMRYPDCVKVLLKM</sequence>
<dbReference type="FunFam" id="3.90.180.10:FF:000067">
    <property type="entry name" value="alcohol dehydrogenase 1-like isoform X1"/>
    <property type="match status" value="1"/>
</dbReference>
<dbReference type="PANTHER" id="PTHR43880:SF38">
    <property type="entry name" value="ALCOHOL DEHYDROGENASE-RELATED"/>
    <property type="match status" value="1"/>
</dbReference>
<protein>
    <recommendedName>
        <fullName evidence="13">Alcohol dehydrogenase</fullName>
    </recommendedName>
</protein>
<gene>
    <name evidence="11" type="ORF">QN277_008965</name>
</gene>
<evidence type="ECO:0000256" key="4">
    <source>
        <dbReference type="ARBA" id="ARBA00022833"/>
    </source>
</evidence>
<dbReference type="SUPFAM" id="SSF50129">
    <property type="entry name" value="GroES-like"/>
    <property type="match status" value="1"/>
</dbReference>
<dbReference type="GO" id="GO:0051903">
    <property type="term" value="F:S-(hydroxymethyl)glutathione dehydrogenase [NAD(P)+] activity"/>
    <property type="evidence" value="ECO:0007669"/>
    <property type="project" value="TreeGrafter"/>
</dbReference>
<keyword evidence="3 8" id="KW-0479">Metal-binding</keyword>
<keyword evidence="12" id="KW-1185">Reference proteome</keyword>
<comment type="cofactor">
    <cofactor evidence="1 8">
        <name>Zn(2+)</name>
        <dbReference type="ChEBI" id="CHEBI:29105"/>
    </cofactor>
</comment>
<dbReference type="SUPFAM" id="SSF51735">
    <property type="entry name" value="NAD(P)-binding Rossmann-fold domains"/>
    <property type="match status" value="1"/>
</dbReference>
<dbReference type="GO" id="GO:0046294">
    <property type="term" value="P:formaldehyde catabolic process"/>
    <property type="evidence" value="ECO:0007669"/>
    <property type="project" value="TreeGrafter"/>
</dbReference>
<keyword evidence="6" id="KW-0520">NAD</keyword>
<dbReference type="InterPro" id="IPR013154">
    <property type="entry name" value="ADH-like_N"/>
</dbReference>
<name>A0AAE1ISP7_9FABA</name>
<dbReference type="CDD" id="cd08277">
    <property type="entry name" value="liver_alcohol_DH_like"/>
    <property type="match status" value="1"/>
</dbReference>
<keyword evidence="4 8" id="KW-0862">Zinc</keyword>
<dbReference type="Gene3D" id="3.90.180.10">
    <property type="entry name" value="Medium-chain alcohol dehydrogenases, catalytic domain"/>
    <property type="match status" value="1"/>
</dbReference>
<evidence type="ECO:0000256" key="3">
    <source>
        <dbReference type="ARBA" id="ARBA00022723"/>
    </source>
</evidence>
<comment type="subunit">
    <text evidence="2">Homodimer.</text>
</comment>
<evidence type="ECO:0000313" key="11">
    <source>
        <dbReference type="EMBL" id="KAK4256051.1"/>
    </source>
</evidence>
<organism evidence="11 12">
    <name type="scientific">Acacia crassicarpa</name>
    <name type="common">northern wattle</name>
    <dbReference type="NCBI Taxonomy" id="499986"/>
    <lineage>
        <taxon>Eukaryota</taxon>
        <taxon>Viridiplantae</taxon>
        <taxon>Streptophyta</taxon>
        <taxon>Embryophyta</taxon>
        <taxon>Tracheophyta</taxon>
        <taxon>Spermatophyta</taxon>
        <taxon>Magnoliopsida</taxon>
        <taxon>eudicotyledons</taxon>
        <taxon>Gunneridae</taxon>
        <taxon>Pentapetalae</taxon>
        <taxon>rosids</taxon>
        <taxon>fabids</taxon>
        <taxon>Fabales</taxon>
        <taxon>Fabaceae</taxon>
        <taxon>Caesalpinioideae</taxon>
        <taxon>mimosoid clade</taxon>
        <taxon>Acacieae</taxon>
        <taxon>Acacia</taxon>
    </lineage>
</organism>
<evidence type="ECO:0000256" key="8">
    <source>
        <dbReference type="RuleBase" id="RU361277"/>
    </source>
</evidence>
<dbReference type="Pfam" id="PF00107">
    <property type="entry name" value="ADH_zinc_N"/>
    <property type="match status" value="1"/>
</dbReference>
<dbReference type="PANTHER" id="PTHR43880">
    <property type="entry name" value="ALCOHOL DEHYDROGENASE"/>
    <property type="match status" value="1"/>
</dbReference>
<dbReference type="InterPro" id="IPR036291">
    <property type="entry name" value="NAD(P)-bd_dom_sf"/>
</dbReference>
<dbReference type="Proteomes" id="UP001293593">
    <property type="component" value="Unassembled WGS sequence"/>
</dbReference>
<comment type="caution">
    <text evidence="11">The sequence shown here is derived from an EMBL/GenBank/DDBJ whole genome shotgun (WGS) entry which is preliminary data.</text>
</comment>
<evidence type="ECO:0000256" key="1">
    <source>
        <dbReference type="ARBA" id="ARBA00001947"/>
    </source>
</evidence>
<evidence type="ECO:0000256" key="2">
    <source>
        <dbReference type="ARBA" id="ARBA00011738"/>
    </source>
</evidence>
<dbReference type="EMBL" id="JAWXYG010000013">
    <property type="protein sequence ID" value="KAK4256051.1"/>
    <property type="molecule type" value="Genomic_DNA"/>
</dbReference>
<dbReference type="InterPro" id="IPR002328">
    <property type="entry name" value="ADH_Zn_CS"/>
</dbReference>
<dbReference type="GO" id="GO:0005829">
    <property type="term" value="C:cytosol"/>
    <property type="evidence" value="ECO:0007669"/>
    <property type="project" value="TreeGrafter"/>
</dbReference>
<evidence type="ECO:0000313" key="12">
    <source>
        <dbReference type="Proteomes" id="UP001293593"/>
    </source>
</evidence>
<feature type="domain" description="Alcohol dehydrogenase-like N-terminal" evidence="10">
    <location>
        <begin position="35"/>
        <end position="161"/>
    </location>
</feature>
<proteinExistence type="inferred from homology"/>
<comment type="similarity">
    <text evidence="7">Belongs to the zinc-containing alcohol dehydrogenase family. Class-IV subfamily.</text>
</comment>
<dbReference type="Pfam" id="PF08240">
    <property type="entry name" value="ADH_N"/>
    <property type="match status" value="1"/>
</dbReference>
<dbReference type="InterPro" id="IPR013149">
    <property type="entry name" value="ADH-like_C"/>
</dbReference>
<dbReference type="FunFam" id="3.40.50.720:FF:000003">
    <property type="entry name" value="S-(hydroxymethyl)glutathione dehydrogenase"/>
    <property type="match status" value="1"/>
</dbReference>
<dbReference type="PROSITE" id="PS00059">
    <property type="entry name" value="ADH_ZINC"/>
    <property type="match status" value="1"/>
</dbReference>
<keyword evidence="5" id="KW-0560">Oxidoreductase</keyword>
<feature type="domain" description="Alcohol dehydrogenase-like C-terminal" evidence="9">
    <location>
        <begin position="204"/>
        <end position="324"/>
    </location>
</feature>
<evidence type="ECO:0008006" key="13">
    <source>
        <dbReference type="Google" id="ProtNLM"/>
    </source>
</evidence>
<evidence type="ECO:0000256" key="5">
    <source>
        <dbReference type="ARBA" id="ARBA00023002"/>
    </source>
</evidence>
<evidence type="ECO:0000256" key="6">
    <source>
        <dbReference type="ARBA" id="ARBA00023027"/>
    </source>
</evidence>
<evidence type="ECO:0000259" key="10">
    <source>
        <dbReference type="Pfam" id="PF08240"/>
    </source>
</evidence>
<accession>A0AAE1ISP7</accession>
<reference evidence="11" key="1">
    <citation type="submission" date="2023-10" db="EMBL/GenBank/DDBJ databases">
        <title>Chromosome-level genome of the transformable northern wattle, Acacia crassicarpa.</title>
        <authorList>
            <person name="Massaro I."/>
            <person name="Sinha N.R."/>
            <person name="Poethig S."/>
            <person name="Leichty A.R."/>
        </authorList>
    </citation>
    <scope>NUCLEOTIDE SEQUENCE</scope>
    <source>
        <strain evidence="11">Acra3RX</strain>
        <tissue evidence="11">Leaf</tissue>
    </source>
</reference>
<dbReference type="GO" id="GO:0008270">
    <property type="term" value="F:zinc ion binding"/>
    <property type="evidence" value="ECO:0007669"/>
    <property type="project" value="InterPro"/>
</dbReference>